<feature type="region of interest" description="Disordered" evidence="5">
    <location>
        <begin position="670"/>
        <end position="692"/>
    </location>
</feature>
<evidence type="ECO:0000256" key="4">
    <source>
        <dbReference type="ARBA" id="ARBA00023242"/>
    </source>
</evidence>
<evidence type="ECO:0000259" key="6">
    <source>
        <dbReference type="PROSITE" id="PS50048"/>
    </source>
</evidence>
<dbReference type="Gene3D" id="4.10.240.10">
    <property type="entry name" value="Zn(2)-C6 fungal-type DNA-binding domain"/>
    <property type="match status" value="1"/>
</dbReference>
<feature type="region of interest" description="Disordered" evidence="5">
    <location>
        <begin position="128"/>
        <end position="212"/>
    </location>
</feature>
<dbReference type="AlphaFoldDB" id="A0AAN7CSV8"/>
<dbReference type="EMBL" id="MU857668">
    <property type="protein sequence ID" value="KAK4246717.1"/>
    <property type="molecule type" value="Genomic_DNA"/>
</dbReference>
<sequence length="814" mass="88169">MMGPPSYRTIQPAPVRGSRSGALSGPSGPQWLGTKGLTKRLKAVTQACHTCRRNKAKCDGVRPKCGSCTTRNTPCGYDGEAGQSRQAALRARLEELEKLFGGLVAPDYQEAKRLLDRIRASANDLTPLLASNSEPEDRYARQGTVASSSDASESSYPSHSSNASPAASGSSSAGTTVGTALSSADDAPNAMVADSPPSRGSTQTQRPLPDDLSSLLHLDLPLPGAKTTWAGVQSFFGSTGKLFHVYSEQQMEAYHTAVFGVDGKPDTSRRLELCSLYALAAVGILYNAGTFQKGLEKIFHDVSRRFFSEVMEERPLDTIKVCTLYAMYNVLDKATVALAYVEVGLGMSKRQSQNTGVCHPSKVTSEEWIDFRRTWRALVFFSKHVAHRTHWLSSTLGYISGADDGEFARLLPVAGEDEDSYTAELGELIQAEMTKIVLLKAGILRNHLAVPELTALGMDGIIRELQDWHEQLPEPMKLRSLYRTDWPPVVRWSIYHLHLLYHGAFMLVYRRIAAHCVRLQRAGAAATESAFHEPNLMNLVEQGVTSARDTARIVNLLLGEQGVFRRCWIVIFQAHTACVVILHSVAQRQLHGFPASSWADDMQLAQQCINVLAYCGDIDPVALRFRVRLSGIYDSLQHTAATAPSSYPTVHHPDPEPHPIEYLFTAIAPPSSAPSPSPSSTSPSPIPPPQPSAELSNLSLTLLFALCRPWSDPAGLNTVAGPGTTDMAAAATVARDCSISASATSCGGGGPDQTQLLDKLEWDFEKVTPFRWDTDGVGGSSALLREGEVVGTSCFLDSEAPSGWKMAEDVEVDG</sequence>
<keyword evidence="4" id="KW-0539">Nucleus</keyword>
<dbReference type="Proteomes" id="UP001303647">
    <property type="component" value="Unassembled WGS sequence"/>
</dbReference>
<feature type="compositionally biased region" description="Low complexity" evidence="5">
    <location>
        <begin position="143"/>
        <end position="184"/>
    </location>
</feature>
<reference evidence="7" key="2">
    <citation type="submission" date="2023-05" db="EMBL/GenBank/DDBJ databases">
        <authorList>
            <consortium name="Lawrence Berkeley National Laboratory"/>
            <person name="Steindorff A."/>
            <person name="Hensen N."/>
            <person name="Bonometti L."/>
            <person name="Westerberg I."/>
            <person name="Brannstrom I.O."/>
            <person name="Guillou S."/>
            <person name="Cros-Aarteil S."/>
            <person name="Calhoun S."/>
            <person name="Haridas S."/>
            <person name="Kuo A."/>
            <person name="Mondo S."/>
            <person name="Pangilinan J."/>
            <person name="Riley R."/>
            <person name="Labutti K."/>
            <person name="Andreopoulos B."/>
            <person name="Lipzen A."/>
            <person name="Chen C."/>
            <person name="Yanf M."/>
            <person name="Daum C."/>
            <person name="Ng V."/>
            <person name="Clum A."/>
            <person name="Ohm R."/>
            <person name="Martin F."/>
            <person name="Silar P."/>
            <person name="Natvig D."/>
            <person name="Lalanne C."/>
            <person name="Gautier V."/>
            <person name="Ament-Velasquez S.L."/>
            <person name="Kruys A."/>
            <person name="Hutchinson M.I."/>
            <person name="Powell A.J."/>
            <person name="Barry K."/>
            <person name="Miller A.N."/>
            <person name="Grigoriev I.V."/>
            <person name="Debuchy R."/>
            <person name="Gladieux P."/>
            <person name="Thoren M.H."/>
            <person name="Johannesson H."/>
        </authorList>
    </citation>
    <scope>NUCLEOTIDE SEQUENCE</scope>
    <source>
        <strain evidence="7">CBS 359.72</strain>
    </source>
</reference>
<dbReference type="GO" id="GO:0000981">
    <property type="term" value="F:DNA-binding transcription factor activity, RNA polymerase II-specific"/>
    <property type="evidence" value="ECO:0007669"/>
    <property type="project" value="InterPro"/>
</dbReference>
<comment type="caution">
    <text evidence="7">The sequence shown here is derived from an EMBL/GenBank/DDBJ whole genome shotgun (WGS) entry which is preliminary data.</text>
</comment>
<evidence type="ECO:0000256" key="3">
    <source>
        <dbReference type="ARBA" id="ARBA00023125"/>
    </source>
</evidence>
<dbReference type="InterPro" id="IPR001138">
    <property type="entry name" value="Zn2Cys6_DnaBD"/>
</dbReference>
<name>A0AAN7CSV8_9PEZI</name>
<keyword evidence="2" id="KW-0479">Metal-binding</keyword>
<organism evidence="7 8">
    <name type="scientific">Corynascus novoguineensis</name>
    <dbReference type="NCBI Taxonomy" id="1126955"/>
    <lineage>
        <taxon>Eukaryota</taxon>
        <taxon>Fungi</taxon>
        <taxon>Dikarya</taxon>
        <taxon>Ascomycota</taxon>
        <taxon>Pezizomycotina</taxon>
        <taxon>Sordariomycetes</taxon>
        <taxon>Sordariomycetidae</taxon>
        <taxon>Sordariales</taxon>
        <taxon>Chaetomiaceae</taxon>
        <taxon>Corynascus</taxon>
    </lineage>
</organism>
<keyword evidence="8" id="KW-1185">Reference proteome</keyword>
<dbReference type="PROSITE" id="PS50048">
    <property type="entry name" value="ZN2_CY6_FUNGAL_2"/>
    <property type="match status" value="1"/>
</dbReference>
<dbReference type="GO" id="GO:0003677">
    <property type="term" value="F:DNA binding"/>
    <property type="evidence" value="ECO:0007669"/>
    <property type="project" value="UniProtKB-KW"/>
</dbReference>
<dbReference type="PANTHER" id="PTHR46910:SF3">
    <property type="entry name" value="HALOTOLERANCE PROTEIN 9-RELATED"/>
    <property type="match status" value="1"/>
</dbReference>
<dbReference type="InterPro" id="IPR036864">
    <property type="entry name" value="Zn2-C6_fun-type_DNA-bd_sf"/>
</dbReference>
<keyword evidence="3" id="KW-0238">DNA-binding</keyword>
<protein>
    <recommendedName>
        <fullName evidence="6">Zn(2)-C6 fungal-type domain-containing protein</fullName>
    </recommendedName>
</protein>
<dbReference type="GO" id="GO:0005634">
    <property type="term" value="C:nucleus"/>
    <property type="evidence" value="ECO:0007669"/>
    <property type="project" value="UniProtKB-SubCell"/>
</dbReference>
<dbReference type="PROSITE" id="PS00463">
    <property type="entry name" value="ZN2_CY6_FUNGAL_1"/>
    <property type="match status" value="1"/>
</dbReference>
<dbReference type="SMART" id="SM00066">
    <property type="entry name" value="GAL4"/>
    <property type="match status" value="1"/>
</dbReference>
<dbReference type="Pfam" id="PF00172">
    <property type="entry name" value="Zn_clus"/>
    <property type="match status" value="1"/>
</dbReference>
<gene>
    <name evidence="7" type="ORF">C7999DRAFT_41873</name>
</gene>
<evidence type="ECO:0000313" key="8">
    <source>
        <dbReference type="Proteomes" id="UP001303647"/>
    </source>
</evidence>
<evidence type="ECO:0000313" key="7">
    <source>
        <dbReference type="EMBL" id="KAK4246717.1"/>
    </source>
</evidence>
<dbReference type="InterPro" id="IPR050987">
    <property type="entry name" value="AtrR-like"/>
</dbReference>
<evidence type="ECO:0000256" key="1">
    <source>
        <dbReference type="ARBA" id="ARBA00004123"/>
    </source>
</evidence>
<evidence type="ECO:0000256" key="5">
    <source>
        <dbReference type="SAM" id="MobiDB-lite"/>
    </source>
</evidence>
<dbReference type="PANTHER" id="PTHR46910">
    <property type="entry name" value="TRANSCRIPTION FACTOR PDR1"/>
    <property type="match status" value="1"/>
</dbReference>
<accession>A0AAN7CSV8</accession>
<evidence type="ECO:0000256" key="2">
    <source>
        <dbReference type="ARBA" id="ARBA00022723"/>
    </source>
</evidence>
<feature type="domain" description="Zn(2)-C6 fungal-type" evidence="6">
    <location>
        <begin position="47"/>
        <end position="77"/>
    </location>
</feature>
<dbReference type="SUPFAM" id="SSF57701">
    <property type="entry name" value="Zn2/Cys6 DNA-binding domain"/>
    <property type="match status" value="1"/>
</dbReference>
<dbReference type="GO" id="GO:0008270">
    <property type="term" value="F:zinc ion binding"/>
    <property type="evidence" value="ECO:0007669"/>
    <property type="project" value="InterPro"/>
</dbReference>
<dbReference type="CDD" id="cd00067">
    <property type="entry name" value="GAL4"/>
    <property type="match status" value="1"/>
</dbReference>
<proteinExistence type="predicted"/>
<dbReference type="CDD" id="cd12148">
    <property type="entry name" value="fungal_TF_MHR"/>
    <property type="match status" value="1"/>
</dbReference>
<reference evidence="7" key="1">
    <citation type="journal article" date="2023" name="Mol. Phylogenet. Evol.">
        <title>Genome-scale phylogeny and comparative genomics of the fungal order Sordariales.</title>
        <authorList>
            <person name="Hensen N."/>
            <person name="Bonometti L."/>
            <person name="Westerberg I."/>
            <person name="Brannstrom I.O."/>
            <person name="Guillou S."/>
            <person name="Cros-Aarteil S."/>
            <person name="Calhoun S."/>
            <person name="Haridas S."/>
            <person name="Kuo A."/>
            <person name="Mondo S."/>
            <person name="Pangilinan J."/>
            <person name="Riley R."/>
            <person name="LaButti K."/>
            <person name="Andreopoulos B."/>
            <person name="Lipzen A."/>
            <person name="Chen C."/>
            <person name="Yan M."/>
            <person name="Daum C."/>
            <person name="Ng V."/>
            <person name="Clum A."/>
            <person name="Steindorff A."/>
            <person name="Ohm R.A."/>
            <person name="Martin F."/>
            <person name="Silar P."/>
            <person name="Natvig D.O."/>
            <person name="Lalanne C."/>
            <person name="Gautier V."/>
            <person name="Ament-Velasquez S.L."/>
            <person name="Kruys A."/>
            <person name="Hutchinson M.I."/>
            <person name="Powell A.J."/>
            <person name="Barry K."/>
            <person name="Miller A.N."/>
            <person name="Grigoriev I.V."/>
            <person name="Debuchy R."/>
            <person name="Gladieux P."/>
            <person name="Hiltunen Thoren M."/>
            <person name="Johannesson H."/>
        </authorList>
    </citation>
    <scope>NUCLEOTIDE SEQUENCE</scope>
    <source>
        <strain evidence="7">CBS 359.72</strain>
    </source>
</reference>
<comment type="subcellular location">
    <subcellularLocation>
        <location evidence="1">Nucleus</location>
    </subcellularLocation>
</comment>
<feature type="region of interest" description="Disordered" evidence="5">
    <location>
        <begin position="1"/>
        <end position="34"/>
    </location>
</feature>